<feature type="region of interest" description="Disordered" evidence="1">
    <location>
        <begin position="1"/>
        <end position="20"/>
    </location>
</feature>
<dbReference type="EMBL" id="CP000152">
    <property type="protein sequence ID" value="ABB12052.1"/>
    <property type="molecule type" value="Genomic_DNA"/>
</dbReference>
<dbReference type="KEGG" id="bur:Bcep18194_B1939"/>
<evidence type="ECO:0000256" key="1">
    <source>
        <dbReference type="SAM" id="MobiDB-lite"/>
    </source>
</evidence>
<gene>
    <name evidence="3" type="ordered locus">Bcep18194_B1939</name>
</gene>
<sequence>MTRAERQDDSPTYPPKPTWGPGKNAALSFVAFAAIFGIFAYAERDTTVGHPSVTHDISGVIGTAIGKTRNAIVTLASRATGASGTGTSATSTSGTSAAPEPAPARAQITPPAPPLQVASTSAAPGVATVPPVTLAVEPEAALRPAPRAVAKHRQSPHAPPVTLAAGTHATSTYGRAATRHGTAHRTQRAEMLAGTSRRMDFAPKPRPYGTDTVHMQTASITRAELESARALAKARSCAVIDEWNCVEQNASRALAIDPKNSESRALLGQAIRNRL</sequence>
<dbReference type="AlphaFoldDB" id="Q394R4"/>
<keyword evidence="4" id="KW-1185">Reference proteome</keyword>
<keyword evidence="2" id="KW-1133">Transmembrane helix</keyword>
<feature type="transmembrane region" description="Helical" evidence="2">
    <location>
        <begin position="25"/>
        <end position="42"/>
    </location>
</feature>
<proteinExistence type="predicted"/>
<dbReference type="GeneID" id="45098268"/>
<dbReference type="PATRIC" id="fig|482957.22.peg.5682"/>
<feature type="compositionally biased region" description="Low complexity" evidence="1">
    <location>
        <begin position="80"/>
        <end position="98"/>
    </location>
</feature>
<evidence type="ECO:0000256" key="2">
    <source>
        <dbReference type="SAM" id="Phobius"/>
    </source>
</evidence>
<dbReference type="Proteomes" id="UP000002705">
    <property type="component" value="Chromosome 2"/>
</dbReference>
<protein>
    <submittedName>
        <fullName evidence="3">Uncharacterized protein</fullName>
    </submittedName>
</protein>
<keyword evidence="2" id="KW-0812">Transmembrane</keyword>
<evidence type="ECO:0000313" key="3">
    <source>
        <dbReference type="EMBL" id="ABB12052.1"/>
    </source>
</evidence>
<feature type="region of interest" description="Disordered" evidence="1">
    <location>
        <begin position="80"/>
        <end position="107"/>
    </location>
</feature>
<dbReference type="HOGENOM" id="CLU_1092731_0_0_4"/>
<keyword evidence="2" id="KW-0472">Membrane</keyword>
<organism evidence="3 4">
    <name type="scientific">Burkholderia lata (strain ATCC 17760 / DSM 23089 / LMG 22485 / NCIMB 9086 / R18194 / 383)</name>
    <dbReference type="NCBI Taxonomy" id="482957"/>
    <lineage>
        <taxon>Bacteria</taxon>
        <taxon>Pseudomonadati</taxon>
        <taxon>Pseudomonadota</taxon>
        <taxon>Betaproteobacteria</taxon>
        <taxon>Burkholderiales</taxon>
        <taxon>Burkholderiaceae</taxon>
        <taxon>Burkholderia</taxon>
        <taxon>Burkholderia cepacia complex</taxon>
    </lineage>
</organism>
<evidence type="ECO:0000313" key="4">
    <source>
        <dbReference type="Proteomes" id="UP000002705"/>
    </source>
</evidence>
<name>Q394R4_BURL3</name>
<accession>Q394R4</accession>
<reference evidence="3" key="1">
    <citation type="submission" date="2005-10" db="EMBL/GenBank/DDBJ databases">
        <title>Complete sequence of chromosome 2 of Burkholderia sp. 383.</title>
        <authorList>
            <consortium name="US DOE Joint Genome Institute"/>
            <person name="Copeland A."/>
            <person name="Lucas S."/>
            <person name="Lapidus A."/>
            <person name="Barry K."/>
            <person name="Detter J.C."/>
            <person name="Glavina T."/>
            <person name="Hammon N."/>
            <person name="Israni S."/>
            <person name="Pitluck S."/>
            <person name="Chain P."/>
            <person name="Malfatti S."/>
            <person name="Shin M."/>
            <person name="Vergez L."/>
            <person name="Schmutz J."/>
            <person name="Larimer F."/>
            <person name="Land M."/>
            <person name="Kyrpides N."/>
            <person name="Lykidis A."/>
            <person name="Richardson P."/>
        </authorList>
    </citation>
    <scope>NUCLEOTIDE SEQUENCE [LARGE SCALE GENOMIC DNA]</scope>
    <source>
        <strain evidence="3">383</strain>
    </source>
</reference>
<dbReference type="RefSeq" id="WP_011355537.1">
    <property type="nucleotide sequence ID" value="NC_007511.1"/>
</dbReference>